<dbReference type="Gene3D" id="3.90.1010.10">
    <property type="match status" value="1"/>
</dbReference>
<dbReference type="Pfam" id="PF01592">
    <property type="entry name" value="NifU_N"/>
    <property type="match status" value="1"/>
</dbReference>
<dbReference type="Proteomes" id="UP000635071">
    <property type="component" value="Unassembled WGS sequence"/>
</dbReference>
<dbReference type="AlphaFoldDB" id="A0A916ZXY8"/>
<gene>
    <name evidence="2" type="primary">nifU</name>
    <name evidence="2" type="ORF">GCM10011529_24950</name>
</gene>
<evidence type="ECO:0000313" key="3">
    <source>
        <dbReference type="Proteomes" id="UP000635071"/>
    </source>
</evidence>
<dbReference type="RefSeq" id="WP_188763292.1">
    <property type="nucleotide sequence ID" value="NZ_BMJM01000009.1"/>
</dbReference>
<dbReference type="CDD" id="cd06664">
    <property type="entry name" value="IscU_like"/>
    <property type="match status" value="1"/>
</dbReference>
<dbReference type="GO" id="GO:0005506">
    <property type="term" value="F:iron ion binding"/>
    <property type="evidence" value="ECO:0007669"/>
    <property type="project" value="InterPro"/>
</dbReference>
<accession>A0A916ZXY8</accession>
<name>A0A916ZXY8_9SPHN</name>
<dbReference type="SUPFAM" id="SSF82649">
    <property type="entry name" value="SufE/NifU"/>
    <property type="match status" value="1"/>
</dbReference>
<protein>
    <submittedName>
        <fullName evidence="2">Iron-sulfur cluster scaffold-like protein</fullName>
    </submittedName>
</protein>
<evidence type="ECO:0000313" key="2">
    <source>
        <dbReference type="EMBL" id="GGE17441.1"/>
    </source>
</evidence>
<proteinExistence type="predicted"/>
<dbReference type="InterPro" id="IPR002871">
    <property type="entry name" value="NIF_FeS_clus_asmbl_NifU_N"/>
</dbReference>
<reference evidence="2" key="2">
    <citation type="submission" date="2020-09" db="EMBL/GenBank/DDBJ databases">
        <authorList>
            <person name="Sun Q."/>
            <person name="Zhou Y."/>
        </authorList>
    </citation>
    <scope>NUCLEOTIDE SEQUENCE</scope>
    <source>
        <strain evidence="2">CGMCC 1.15519</strain>
    </source>
</reference>
<comment type="caution">
    <text evidence="2">The sequence shown here is derived from an EMBL/GenBank/DDBJ whole genome shotgun (WGS) entry which is preliminary data.</text>
</comment>
<dbReference type="EMBL" id="BMJM01000009">
    <property type="protein sequence ID" value="GGE17441.1"/>
    <property type="molecule type" value="Genomic_DNA"/>
</dbReference>
<dbReference type="GO" id="GO:0051536">
    <property type="term" value="F:iron-sulfur cluster binding"/>
    <property type="evidence" value="ECO:0007669"/>
    <property type="project" value="InterPro"/>
</dbReference>
<reference evidence="2" key="1">
    <citation type="journal article" date="2014" name="Int. J. Syst. Evol. Microbiol.">
        <title>Complete genome sequence of Corynebacterium casei LMG S-19264T (=DSM 44701T), isolated from a smear-ripened cheese.</title>
        <authorList>
            <consortium name="US DOE Joint Genome Institute (JGI-PGF)"/>
            <person name="Walter F."/>
            <person name="Albersmeier A."/>
            <person name="Kalinowski J."/>
            <person name="Ruckert C."/>
        </authorList>
    </citation>
    <scope>NUCLEOTIDE SEQUENCE</scope>
    <source>
        <strain evidence="2">CGMCC 1.15519</strain>
    </source>
</reference>
<dbReference type="GO" id="GO:0016226">
    <property type="term" value="P:iron-sulfur cluster assembly"/>
    <property type="evidence" value="ECO:0007669"/>
    <property type="project" value="InterPro"/>
</dbReference>
<evidence type="ECO:0000259" key="1">
    <source>
        <dbReference type="Pfam" id="PF01592"/>
    </source>
</evidence>
<sequence length="148" mass="14977">MSEALYNTQILRLAASTADLARLAAAQGSAIKVSPVCGSKVTADIDLDDAGRVARAGFEVRACALGQASAALVAAEIAGKSAAELAAARTELADWLGGRSEAVPEWPGMAVFAPARPHRARHPSILLALDAAIAAGEKAADSVIMSAT</sequence>
<feature type="domain" description="NIF system FeS cluster assembly NifU N-terminal" evidence="1">
    <location>
        <begin position="20"/>
        <end position="98"/>
    </location>
</feature>
<keyword evidence="3" id="KW-1185">Reference proteome</keyword>
<organism evidence="2 3">
    <name type="scientific">Sandarakinorhabdus glacialis</name>
    <dbReference type="NCBI Taxonomy" id="1614636"/>
    <lineage>
        <taxon>Bacteria</taxon>
        <taxon>Pseudomonadati</taxon>
        <taxon>Pseudomonadota</taxon>
        <taxon>Alphaproteobacteria</taxon>
        <taxon>Sphingomonadales</taxon>
        <taxon>Sphingosinicellaceae</taxon>
        <taxon>Sandarakinorhabdus</taxon>
    </lineage>
</organism>